<evidence type="ECO:0000313" key="1">
    <source>
        <dbReference type="EnsemblMetazoa" id="GAUT022296-PA"/>
    </source>
</evidence>
<dbReference type="VEuPathDB" id="VectorBase:GAUT022296"/>
<reference evidence="1" key="1">
    <citation type="submission" date="2020-05" db="UniProtKB">
        <authorList>
            <consortium name="EnsemblMetazoa"/>
        </authorList>
    </citation>
    <scope>IDENTIFICATION</scope>
    <source>
        <strain evidence="1">TTRI</strain>
    </source>
</reference>
<sequence>MSSVDHKVKLFILSAIDDLLIKNRNASIHTTSYISPTTTPSSNSHNTTSPLYPSTAGQIYRLHPAAVTNLSGYSDVIDCNAILLSPTTATVNGGDIAGNPPTSGFSQRLRELAASAGLLSLKPRIPLKPVIKTRGSPGPEFPKKVTFSAFTTVQVV</sequence>
<organism evidence="1 2">
    <name type="scientific">Glossina austeni</name>
    <name type="common">Savannah tsetse fly</name>
    <dbReference type="NCBI Taxonomy" id="7395"/>
    <lineage>
        <taxon>Eukaryota</taxon>
        <taxon>Metazoa</taxon>
        <taxon>Ecdysozoa</taxon>
        <taxon>Arthropoda</taxon>
        <taxon>Hexapoda</taxon>
        <taxon>Insecta</taxon>
        <taxon>Pterygota</taxon>
        <taxon>Neoptera</taxon>
        <taxon>Endopterygota</taxon>
        <taxon>Diptera</taxon>
        <taxon>Brachycera</taxon>
        <taxon>Muscomorpha</taxon>
        <taxon>Hippoboscoidea</taxon>
        <taxon>Glossinidae</taxon>
        <taxon>Glossina</taxon>
    </lineage>
</organism>
<protein>
    <submittedName>
        <fullName evidence="1">Uncharacterized protein</fullName>
    </submittedName>
</protein>
<dbReference type="Proteomes" id="UP000078200">
    <property type="component" value="Unassembled WGS sequence"/>
</dbReference>
<name>A0A1A9V105_GLOAU</name>
<accession>A0A1A9V105</accession>
<dbReference type="AlphaFoldDB" id="A0A1A9V105"/>
<evidence type="ECO:0000313" key="2">
    <source>
        <dbReference type="Proteomes" id="UP000078200"/>
    </source>
</evidence>
<dbReference type="EnsemblMetazoa" id="GAUT022296-RA">
    <property type="protein sequence ID" value="GAUT022296-PA"/>
    <property type="gene ID" value="GAUT022296"/>
</dbReference>
<keyword evidence="2" id="KW-1185">Reference proteome</keyword>
<proteinExistence type="predicted"/>